<evidence type="ECO:0000313" key="11">
    <source>
        <dbReference type="Proteomes" id="UP000001074"/>
    </source>
</evidence>
<dbReference type="EMBL" id="AAPE02023186">
    <property type="status" value="NOT_ANNOTATED_CDS"/>
    <property type="molecule type" value="Genomic_DNA"/>
</dbReference>
<dbReference type="InterPro" id="IPR005324">
    <property type="entry name" value="Ribosomal_uS5_C"/>
</dbReference>
<dbReference type="InterPro" id="IPR000851">
    <property type="entry name" value="Ribosomal_uS5"/>
</dbReference>
<name>G1QBJ0_MYOLU</name>
<dbReference type="InterPro" id="IPR014721">
    <property type="entry name" value="Ribsml_uS5_D2-typ_fold_subgr"/>
</dbReference>
<dbReference type="InterPro" id="IPR020568">
    <property type="entry name" value="Ribosomal_Su5_D2-typ_SF"/>
</dbReference>
<dbReference type="GO" id="GO:0006412">
    <property type="term" value="P:translation"/>
    <property type="evidence" value="ECO:0007669"/>
    <property type="project" value="InterPro"/>
</dbReference>
<dbReference type="Proteomes" id="UP000001074">
    <property type="component" value="Unassembled WGS sequence"/>
</dbReference>
<evidence type="ECO:0000256" key="4">
    <source>
        <dbReference type="ARBA" id="ARBA00035255"/>
    </source>
</evidence>
<sequence length="251" mass="27228">LLDEVRAAGEAQVPGARGGKAEDKEWIHTTKLGRLMKDMKIKSQEEIYFFSLPIKESEIIDFFLGATLKEAVLKIMLLQEQTRTGQRTLFKALVTIGFYGQFGLSVKCSKEVATAIMGIFLVKLSIVPVQGGYWGNKISKGITVSCKVTGCGSVLMCLSPTPRGTGIVSTPVPKLLLMAGIEDCCTSAGCTATLGNCAKATFNAISKTKQSHPRTLERDLFTNSPHQKLADHLVKTQCFLQRTQIPAVATT</sequence>
<dbReference type="InParanoid" id="G1QBJ0"/>
<keyword evidence="11" id="KW-1185">Reference proteome</keyword>
<dbReference type="InterPro" id="IPR005711">
    <property type="entry name" value="Ribosomal_uS5_euk/arc"/>
</dbReference>
<dbReference type="Pfam" id="PF03719">
    <property type="entry name" value="Ribosomal_S5_C"/>
    <property type="match status" value="1"/>
</dbReference>
<comment type="subunit">
    <text evidence="6">Component of the small ribosomal subunit. Interacts with zinc finger protein ZNF277 (via zinc-finger domains); the interaction is direct; the interaction is extra-ribosomal. Interaction with ZNF277 competes with the binding of RPS2 to protein arginine methyltransferase PRMT3.</text>
</comment>
<dbReference type="Pfam" id="PF00333">
    <property type="entry name" value="Ribosomal_S5"/>
    <property type="match status" value="1"/>
</dbReference>
<evidence type="ECO:0000256" key="6">
    <source>
        <dbReference type="ARBA" id="ARBA00046587"/>
    </source>
</evidence>
<dbReference type="FunFam" id="3.30.230.10:FF:000004">
    <property type="entry name" value="40S ribosomal protein S2"/>
    <property type="match status" value="1"/>
</dbReference>
<dbReference type="OMA" id="EDCCTSA"/>
<evidence type="ECO:0000313" key="10">
    <source>
        <dbReference type="Ensembl" id="ENSMLUP00000021073.1"/>
    </source>
</evidence>
<reference evidence="10" key="2">
    <citation type="submission" date="2025-08" db="UniProtKB">
        <authorList>
            <consortium name="Ensembl"/>
        </authorList>
    </citation>
    <scope>IDENTIFICATION</scope>
</reference>
<dbReference type="FunFam" id="3.30.160.20:FF:000133">
    <property type="entry name" value="40S ribosomal protein S2"/>
    <property type="match status" value="1"/>
</dbReference>
<dbReference type="PROSITE" id="PS50881">
    <property type="entry name" value="S5_DSRBD"/>
    <property type="match status" value="1"/>
</dbReference>
<evidence type="ECO:0000256" key="8">
    <source>
        <dbReference type="RuleBase" id="RU003823"/>
    </source>
</evidence>
<dbReference type="Ensembl" id="ENSMLUT00000023009.1">
    <property type="protein sequence ID" value="ENSMLUP00000021073.1"/>
    <property type="gene ID" value="ENSMLUG00000030388.1"/>
</dbReference>
<evidence type="ECO:0000259" key="9">
    <source>
        <dbReference type="PROSITE" id="PS50881"/>
    </source>
</evidence>
<feature type="domain" description="S5 DRBM" evidence="9">
    <location>
        <begin position="68"/>
        <end position="129"/>
    </location>
</feature>
<evidence type="ECO:0000256" key="7">
    <source>
        <dbReference type="PROSITE-ProRule" id="PRU00268"/>
    </source>
</evidence>
<dbReference type="GO" id="GO:0022627">
    <property type="term" value="C:cytosolic small ribosomal subunit"/>
    <property type="evidence" value="ECO:0007669"/>
    <property type="project" value="UniProtKB-ARBA"/>
</dbReference>
<organism evidence="10 11">
    <name type="scientific">Myotis lucifugus</name>
    <name type="common">Little brown bat</name>
    <dbReference type="NCBI Taxonomy" id="59463"/>
    <lineage>
        <taxon>Eukaryota</taxon>
        <taxon>Metazoa</taxon>
        <taxon>Chordata</taxon>
        <taxon>Craniata</taxon>
        <taxon>Vertebrata</taxon>
        <taxon>Euteleostomi</taxon>
        <taxon>Mammalia</taxon>
        <taxon>Eutheria</taxon>
        <taxon>Laurasiatheria</taxon>
        <taxon>Chiroptera</taxon>
        <taxon>Yangochiroptera</taxon>
        <taxon>Vespertilionidae</taxon>
        <taxon>Myotis</taxon>
    </lineage>
</organism>
<dbReference type="SUPFAM" id="SSF54768">
    <property type="entry name" value="dsRNA-binding domain-like"/>
    <property type="match status" value="1"/>
</dbReference>
<evidence type="ECO:0000256" key="1">
    <source>
        <dbReference type="ARBA" id="ARBA00008945"/>
    </source>
</evidence>
<dbReference type="InterPro" id="IPR013810">
    <property type="entry name" value="Ribosomal_uS5_N"/>
</dbReference>
<dbReference type="GO" id="GO:0003723">
    <property type="term" value="F:RNA binding"/>
    <property type="evidence" value="ECO:0007669"/>
    <property type="project" value="InterPro"/>
</dbReference>
<dbReference type="Gene3D" id="3.30.160.20">
    <property type="match status" value="1"/>
</dbReference>
<keyword evidence="2 7" id="KW-0689">Ribosomal protein</keyword>
<dbReference type="STRING" id="59463.ENSMLUP00000021073"/>
<comment type="similarity">
    <text evidence="1 8">Belongs to the universal ribosomal protein uS5 family.</text>
</comment>
<evidence type="ECO:0000256" key="2">
    <source>
        <dbReference type="ARBA" id="ARBA00022980"/>
    </source>
</evidence>
<dbReference type="Gene3D" id="3.30.230.10">
    <property type="match status" value="1"/>
</dbReference>
<proteinExistence type="inferred from homology"/>
<evidence type="ECO:0000256" key="3">
    <source>
        <dbReference type="ARBA" id="ARBA00023274"/>
    </source>
</evidence>
<evidence type="ECO:0000256" key="5">
    <source>
        <dbReference type="ARBA" id="ARBA00035407"/>
    </source>
</evidence>
<dbReference type="AlphaFoldDB" id="G1QBJ0"/>
<keyword evidence="3 7" id="KW-0687">Ribonucleoprotein</keyword>
<reference evidence="10 11" key="1">
    <citation type="journal article" date="2011" name="Nature">
        <title>A high-resolution map of human evolutionary constraint using 29 mammals.</title>
        <authorList>
            <person name="Lindblad-Toh K."/>
            <person name="Garber M."/>
            <person name="Zuk O."/>
            <person name="Lin M.F."/>
            <person name="Parker B.J."/>
            <person name="Washietl S."/>
            <person name="Kheradpour P."/>
            <person name="Ernst J."/>
            <person name="Jordan G."/>
            <person name="Mauceli E."/>
            <person name="Ward L.D."/>
            <person name="Lowe C.B."/>
            <person name="Holloway A.K."/>
            <person name="Clamp M."/>
            <person name="Gnerre S."/>
            <person name="Alfoldi J."/>
            <person name="Beal K."/>
            <person name="Chang J."/>
            <person name="Clawson H."/>
            <person name="Cuff J."/>
            <person name="Di Palma F."/>
            <person name="Fitzgerald S."/>
            <person name="Flicek P."/>
            <person name="Guttman M."/>
            <person name="Hubisz M.J."/>
            <person name="Jaffe D.B."/>
            <person name="Jungreis I."/>
            <person name="Kent W.J."/>
            <person name="Kostka D."/>
            <person name="Lara M."/>
            <person name="Martins A.L."/>
            <person name="Massingham T."/>
            <person name="Moltke I."/>
            <person name="Raney B.J."/>
            <person name="Rasmussen M.D."/>
            <person name="Robinson J."/>
            <person name="Stark A."/>
            <person name="Vilella A.J."/>
            <person name="Wen J."/>
            <person name="Xie X."/>
            <person name="Zody M.C."/>
            <person name="Baldwin J."/>
            <person name="Bloom T."/>
            <person name="Chin C.W."/>
            <person name="Heiman D."/>
            <person name="Nicol R."/>
            <person name="Nusbaum C."/>
            <person name="Young S."/>
            <person name="Wilkinson J."/>
            <person name="Worley K.C."/>
            <person name="Kovar C.L."/>
            <person name="Muzny D.M."/>
            <person name="Gibbs R.A."/>
            <person name="Cree A."/>
            <person name="Dihn H.H."/>
            <person name="Fowler G."/>
            <person name="Jhangiani S."/>
            <person name="Joshi V."/>
            <person name="Lee S."/>
            <person name="Lewis L.R."/>
            <person name="Nazareth L.V."/>
            <person name="Okwuonu G."/>
            <person name="Santibanez J."/>
            <person name="Warren W.C."/>
            <person name="Mardis E.R."/>
            <person name="Weinstock G.M."/>
            <person name="Wilson R.K."/>
            <person name="Delehaunty K."/>
            <person name="Dooling D."/>
            <person name="Fronik C."/>
            <person name="Fulton L."/>
            <person name="Fulton B."/>
            <person name="Graves T."/>
            <person name="Minx P."/>
            <person name="Sodergren E."/>
            <person name="Birney E."/>
            <person name="Margulies E.H."/>
            <person name="Herrero J."/>
            <person name="Green E.D."/>
            <person name="Haussler D."/>
            <person name="Siepel A."/>
            <person name="Goldman N."/>
            <person name="Pollard K.S."/>
            <person name="Pedersen J.S."/>
            <person name="Lander E.S."/>
            <person name="Kellis M."/>
        </authorList>
    </citation>
    <scope>NUCLEOTIDE SEQUENCE [LARGE SCALE GENOMIC DNA]</scope>
</reference>
<dbReference type="eggNOG" id="KOG0877">
    <property type="taxonomic scope" value="Eukaryota"/>
</dbReference>
<protein>
    <recommendedName>
        <fullName evidence="4">Small ribosomal subunit protein uS5</fullName>
    </recommendedName>
    <alternativeName>
        <fullName evidence="5">40S ribosomal protein S2</fullName>
    </alternativeName>
</protein>
<dbReference type="GO" id="GO:0003735">
    <property type="term" value="F:structural constituent of ribosome"/>
    <property type="evidence" value="ECO:0007669"/>
    <property type="project" value="UniProtKB-UniRule"/>
</dbReference>
<dbReference type="NCBIfam" id="TIGR01020">
    <property type="entry name" value="uS5_euk_arch"/>
    <property type="match status" value="1"/>
</dbReference>
<dbReference type="HOGENOM" id="CLU_065898_0_3_1"/>
<reference evidence="10" key="3">
    <citation type="submission" date="2025-09" db="UniProtKB">
        <authorList>
            <consortium name="Ensembl"/>
        </authorList>
    </citation>
    <scope>IDENTIFICATION</scope>
</reference>
<dbReference type="PANTHER" id="PTHR13718:SF4">
    <property type="entry name" value="40S RIBOSOMAL PROTEIN S2"/>
    <property type="match status" value="1"/>
</dbReference>
<dbReference type="GeneTree" id="ENSGT00940000154326"/>
<dbReference type="PANTHER" id="PTHR13718">
    <property type="entry name" value="RIBOSOMAL S SUBUNIT"/>
    <property type="match status" value="1"/>
</dbReference>
<dbReference type="SUPFAM" id="SSF54211">
    <property type="entry name" value="Ribosomal protein S5 domain 2-like"/>
    <property type="match status" value="1"/>
</dbReference>
<accession>G1QBJ0</accession>